<organism evidence="2 3">
    <name type="scientific">Phytohabitans houttuyneae</name>
    <dbReference type="NCBI Taxonomy" id="1076126"/>
    <lineage>
        <taxon>Bacteria</taxon>
        <taxon>Bacillati</taxon>
        <taxon>Actinomycetota</taxon>
        <taxon>Actinomycetes</taxon>
        <taxon>Micromonosporales</taxon>
        <taxon>Micromonosporaceae</taxon>
    </lineage>
</organism>
<gene>
    <name evidence="2" type="ORF">Phou_063360</name>
</gene>
<evidence type="ECO:0000313" key="3">
    <source>
        <dbReference type="Proteomes" id="UP000482800"/>
    </source>
</evidence>
<dbReference type="Proteomes" id="UP000482800">
    <property type="component" value="Unassembled WGS sequence"/>
</dbReference>
<sequence length="114" mass="12565">MQCFRERRHARRVAGALEALRYGSLRSSISICSLPSRPSARWQAIRVRSAAGSPSDDRRVGFGVDRGADPTVRGVEDTQPGRWIVWISVIDDVGKVKTSRIQHDANLSSSFAAD</sequence>
<keyword evidence="3" id="KW-1185">Reference proteome</keyword>
<reference evidence="2 3" key="2">
    <citation type="submission" date="2020-03" db="EMBL/GenBank/DDBJ databases">
        <authorList>
            <person name="Ichikawa N."/>
            <person name="Kimura A."/>
            <person name="Kitahashi Y."/>
            <person name="Uohara A."/>
        </authorList>
    </citation>
    <scope>NUCLEOTIDE SEQUENCE [LARGE SCALE GENOMIC DNA]</scope>
    <source>
        <strain evidence="2 3">NBRC 108639</strain>
    </source>
</reference>
<reference evidence="2 3" key="1">
    <citation type="submission" date="2020-03" db="EMBL/GenBank/DDBJ databases">
        <title>Whole genome shotgun sequence of Phytohabitans houttuyneae NBRC 108639.</title>
        <authorList>
            <person name="Komaki H."/>
            <person name="Tamura T."/>
        </authorList>
    </citation>
    <scope>NUCLEOTIDE SEQUENCE [LARGE SCALE GENOMIC DNA]</scope>
    <source>
        <strain evidence="2 3">NBRC 108639</strain>
    </source>
</reference>
<accession>A0A6V8KJK7</accession>
<proteinExistence type="predicted"/>
<evidence type="ECO:0000256" key="1">
    <source>
        <dbReference type="SAM" id="MobiDB-lite"/>
    </source>
</evidence>
<dbReference type="AlphaFoldDB" id="A0A6V8KJK7"/>
<comment type="caution">
    <text evidence="2">The sequence shown here is derived from an EMBL/GenBank/DDBJ whole genome shotgun (WGS) entry which is preliminary data.</text>
</comment>
<name>A0A6V8KJK7_9ACTN</name>
<evidence type="ECO:0000313" key="2">
    <source>
        <dbReference type="EMBL" id="GFJ82156.1"/>
    </source>
</evidence>
<dbReference type="EMBL" id="BLPF01000002">
    <property type="protein sequence ID" value="GFJ82156.1"/>
    <property type="molecule type" value="Genomic_DNA"/>
</dbReference>
<protein>
    <submittedName>
        <fullName evidence="2">Uncharacterized protein</fullName>
    </submittedName>
</protein>
<feature type="region of interest" description="Disordered" evidence="1">
    <location>
        <begin position="52"/>
        <end position="73"/>
    </location>
</feature>